<dbReference type="InterPro" id="IPR004358">
    <property type="entry name" value="Sig_transdc_His_kin-like_C"/>
</dbReference>
<dbReference type="Pfam" id="PF00512">
    <property type="entry name" value="HisKA"/>
    <property type="match status" value="1"/>
</dbReference>
<evidence type="ECO:0000256" key="5">
    <source>
        <dbReference type="ARBA" id="ARBA00022777"/>
    </source>
</evidence>
<name>H6SNM7_PARPM</name>
<gene>
    <name evidence="9" type="ORF">RSPPHO_02732</name>
</gene>
<dbReference type="PATRIC" id="fig|1150469.3.peg.3099"/>
<dbReference type="SUPFAM" id="SSF55785">
    <property type="entry name" value="PYP-like sensor domain (PAS domain)"/>
    <property type="match status" value="3"/>
</dbReference>
<dbReference type="InterPro" id="IPR003661">
    <property type="entry name" value="HisK_dim/P_dom"/>
</dbReference>
<dbReference type="SUPFAM" id="SSF47384">
    <property type="entry name" value="Homodimeric domain of signal transducing histidine kinase"/>
    <property type="match status" value="1"/>
</dbReference>
<dbReference type="SUPFAM" id="SSF55874">
    <property type="entry name" value="ATPase domain of HSP90 chaperone/DNA topoisomerase II/histidine kinase"/>
    <property type="match status" value="1"/>
</dbReference>
<dbReference type="Pfam" id="PF08448">
    <property type="entry name" value="PAS_4"/>
    <property type="match status" value="1"/>
</dbReference>
<dbReference type="Gene3D" id="3.30.450.20">
    <property type="entry name" value="PAS domain"/>
    <property type="match status" value="3"/>
</dbReference>
<evidence type="ECO:0000256" key="1">
    <source>
        <dbReference type="ARBA" id="ARBA00000085"/>
    </source>
</evidence>
<dbReference type="EMBL" id="HE663493">
    <property type="protein sequence ID" value="CCG09358.1"/>
    <property type="molecule type" value="Genomic_DNA"/>
</dbReference>
<proteinExistence type="predicted"/>
<dbReference type="NCBIfam" id="TIGR00229">
    <property type="entry name" value="sensory_box"/>
    <property type="match status" value="1"/>
</dbReference>
<dbReference type="SMART" id="SM00091">
    <property type="entry name" value="PAS"/>
    <property type="match status" value="3"/>
</dbReference>
<dbReference type="InterPro" id="IPR005467">
    <property type="entry name" value="His_kinase_dom"/>
</dbReference>
<evidence type="ECO:0000259" key="7">
    <source>
        <dbReference type="PROSITE" id="PS50112"/>
    </source>
</evidence>
<dbReference type="PROSITE" id="PS50112">
    <property type="entry name" value="PAS"/>
    <property type="match status" value="1"/>
</dbReference>
<accession>H6SNM7</accession>
<keyword evidence="10" id="KW-1185">Reference proteome</keyword>
<dbReference type="InterPro" id="IPR035965">
    <property type="entry name" value="PAS-like_dom_sf"/>
</dbReference>
<evidence type="ECO:0000313" key="9">
    <source>
        <dbReference type="EMBL" id="CCG09358.1"/>
    </source>
</evidence>
<dbReference type="CDD" id="cd00130">
    <property type="entry name" value="PAS"/>
    <property type="match status" value="1"/>
</dbReference>
<dbReference type="InterPro" id="IPR036890">
    <property type="entry name" value="HATPase_C_sf"/>
</dbReference>
<dbReference type="Gene3D" id="1.10.287.130">
    <property type="match status" value="1"/>
</dbReference>
<feature type="domain" description="PAC" evidence="8">
    <location>
        <begin position="324"/>
        <end position="379"/>
    </location>
</feature>
<dbReference type="OrthoDB" id="9764438at2"/>
<keyword evidence="4 9" id="KW-0808">Transferase</keyword>
<dbReference type="CDD" id="cd00082">
    <property type="entry name" value="HisKA"/>
    <property type="match status" value="1"/>
</dbReference>
<comment type="catalytic activity">
    <reaction evidence="1">
        <text>ATP + protein L-histidine = ADP + protein N-phospho-L-histidine.</text>
        <dbReference type="EC" id="2.7.13.3"/>
    </reaction>
</comment>
<dbReference type="PROSITE" id="PS50109">
    <property type="entry name" value="HIS_KIN"/>
    <property type="match status" value="1"/>
</dbReference>
<dbReference type="SMART" id="SM00388">
    <property type="entry name" value="HisKA"/>
    <property type="match status" value="1"/>
</dbReference>
<dbReference type="InterPro" id="IPR003594">
    <property type="entry name" value="HATPase_dom"/>
</dbReference>
<feature type="domain" description="Histidine kinase" evidence="6">
    <location>
        <begin position="397"/>
        <end position="610"/>
    </location>
</feature>
<dbReference type="PROSITE" id="PS50113">
    <property type="entry name" value="PAC"/>
    <property type="match status" value="1"/>
</dbReference>
<evidence type="ECO:0000259" key="8">
    <source>
        <dbReference type="PROSITE" id="PS50113"/>
    </source>
</evidence>
<keyword evidence="3" id="KW-0597">Phosphoprotein</keyword>
<dbReference type="KEGG" id="rpm:RSPPHO_02732"/>
<dbReference type="EC" id="2.7.13.3" evidence="2"/>
<dbReference type="RefSeq" id="WP_014415988.1">
    <property type="nucleotide sequence ID" value="NC_017059.1"/>
</dbReference>
<keyword evidence="5" id="KW-0418">Kinase</keyword>
<sequence length="621" mass="68539">MIDGSTPRSACLDGAGAGAQLSSLFATTDTVYLLLALDGSVLDLNRAALSLMRTSRDSVVGRDFWSLPWWRDQAAVATLRPRSTVAGRSARADAVWKDAEGALHVIDLRLHPLGDTLLAEGTDVTEERTTRERLCLREHQYHTLFENMLSGFARHELVVGPDGKPVDYRFLEVNSAFERLTGLRREEILERTVLEIMPETELFWIETYAAVVRDNAPIQFVHHAGVIGKCFEVVAYPLGRNQFACMFNDITSEIEAINRLKASEQYYHSLLDSSPAGIFYYRNGRDISYCNHRFYDILQVSPEAAQEYGLKILPDPAQHAVIGASLEGRSGAFEGPLPTGRQIYLLCSPLRTEQGEVSGGIGILQDVSERRAREAETQALITRLTETNTELERFAYVASHDLREPLRTIASFTQLLQRRYQGRLDADADAFIALIVAGATRMHTLIGDLLAYSRISDNGGLFKAVDTTDACKVALQNLRESIEDAKATITVEPLPSITGDPVQIMQVFQNLIGNALKFRSDSAPCHIVVSAGQAGDEWRFSIADNGIGIAETSQDIFEIFRRLHGGERYPGTGIGLTIAKRIIQRHGGDIWYEPNPAGGTVFHFCIPRALEDAAPSPTSGS</sequence>
<dbReference type="InterPro" id="IPR036097">
    <property type="entry name" value="HisK_dim/P_sf"/>
</dbReference>
<evidence type="ECO:0000313" key="10">
    <source>
        <dbReference type="Proteomes" id="UP000033220"/>
    </source>
</evidence>
<dbReference type="eggNOG" id="COG4251">
    <property type="taxonomic scope" value="Bacteria"/>
</dbReference>
<dbReference type="Proteomes" id="UP000033220">
    <property type="component" value="Chromosome DSM 122"/>
</dbReference>
<dbReference type="Pfam" id="PF13188">
    <property type="entry name" value="PAS_8"/>
    <property type="match status" value="2"/>
</dbReference>
<evidence type="ECO:0000256" key="4">
    <source>
        <dbReference type="ARBA" id="ARBA00022679"/>
    </source>
</evidence>
<feature type="domain" description="PAS" evidence="7">
    <location>
        <begin position="157"/>
        <end position="197"/>
    </location>
</feature>
<dbReference type="STRING" id="1150469.RSPPHO_02732"/>
<dbReference type="PANTHER" id="PTHR43304:SF1">
    <property type="entry name" value="PAC DOMAIN-CONTAINING PROTEIN"/>
    <property type="match status" value="1"/>
</dbReference>
<dbReference type="GO" id="GO:0000155">
    <property type="term" value="F:phosphorelay sensor kinase activity"/>
    <property type="evidence" value="ECO:0007669"/>
    <property type="project" value="InterPro"/>
</dbReference>
<dbReference type="InterPro" id="IPR000014">
    <property type="entry name" value="PAS"/>
</dbReference>
<dbReference type="Gene3D" id="3.30.565.10">
    <property type="entry name" value="Histidine kinase-like ATPase, C-terminal domain"/>
    <property type="match status" value="1"/>
</dbReference>
<dbReference type="PANTHER" id="PTHR43304">
    <property type="entry name" value="PHYTOCHROME-LIKE PROTEIN CPH1"/>
    <property type="match status" value="1"/>
</dbReference>
<reference evidence="9 10" key="1">
    <citation type="submission" date="2012-02" db="EMBL/GenBank/DDBJ databases">
        <title>Shotgun genome sequence of Phaeospirillum photometricum DSM 122.</title>
        <authorList>
            <person name="Duquesne K."/>
            <person name="Sturgis J."/>
        </authorList>
    </citation>
    <scope>NUCLEOTIDE SEQUENCE [LARGE SCALE GENOMIC DNA]</scope>
    <source>
        <strain evidence="10">DSM122</strain>
    </source>
</reference>
<dbReference type="PRINTS" id="PR00344">
    <property type="entry name" value="BCTRLSENSOR"/>
</dbReference>
<dbReference type="InterPro" id="IPR013656">
    <property type="entry name" value="PAS_4"/>
</dbReference>
<dbReference type="AlphaFoldDB" id="H6SNM7"/>
<dbReference type="InterPro" id="IPR052162">
    <property type="entry name" value="Sensor_kinase/Photoreceptor"/>
</dbReference>
<protein>
    <recommendedName>
        <fullName evidence="2">histidine kinase</fullName>
        <ecNumber evidence="2">2.7.13.3</ecNumber>
    </recommendedName>
</protein>
<dbReference type="InterPro" id="IPR000700">
    <property type="entry name" value="PAS-assoc_C"/>
</dbReference>
<evidence type="ECO:0000256" key="2">
    <source>
        <dbReference type="ARBA" id="ARBA00012438"/>
    </source>
</evidence>
<organism evidence="9 10">
    <name type="scientific">Pararhodospirillum photometricum DSM 122</name>
    <dbReference type="NCBI Taxonomy" id="1150469"/>
    <lineage>
        <taxon>Bacteria</taxon>
        <taxon>Pseudomonadati</taxon>
        <taxon>Pseudomonadota</taxon>
        <taxon>Alphaproteobacteria</taxon>
        <taxon>Rhodospirillales</taxon>
        <taxon>Rhodospirillaceae</taxon>
        <taxon>Pararhodospirillum</taxon>
    </lineage>
</organism>
<dbReference type="Pfam" id="PF02518">
    <property type="entry name" value="HATPase_c"/>
    <property type="match status" value="1"/>
</dbReference>
<dbReference type="SMART" id="SM00387">
    <property type="entry name" value="HATPase_c"/>
    <property type="match status" value="1"/>
</dbReference>
<evidence type="ECO:0000259" key="6">
    <source>
        <dbReference type="PROSITE" id="PS50109"/>
    </source>
</evidence>
<evidence type="ECO:0000256" key="3">
    <source>
        <dbReference type="ARBA" id="ARBA00022553"/>
    </source>
</evidence>
<dbReference type="HOGENOM" id="CLU_000445_114_71_5"/>